<accession>A0ABQ1JYF1</accession>
<dbReference type="Pfam" id="PF11136">
    <property type="entry name" value="DUF2889"/>
    <property type="match status" value="1"/>
</dbReference>
<keyword evidence="2" id="KW-1185">Reference proteome</keyword>
<organism evidence="1 2">
    <name type="scientific">Marinobacterium zhoushanense</name>
    <dbReference type="NCBI Taxonomy" id="1679163"/>
    <lineage>
        <taxon>Bacteria</taxon>
        <taxon>Pseudomonadati</taxon>
        <taxon>Pseudomonadota</taxon>
        <taxon>Gammaproteobacteria</taxon>
        <taxon>Oceanospirillales</taxon>
        <taxon>Oceanospirillaceae</taxon>
        <taxon>Marinobacterium</taxon>
    </lineage>
</organism>
<comment type="caution">
    <text evidence="1">The sequence shown here is derived from an EMBL/GenBank/DDBJ whole genome shotgun (WGS) entry which is preliminary data.</text>
</comment>
<dbReference type="Proteomes" id="UP000629025">
    <property type="component" value="Unassembled WGS sequence"/>
</dbReference>
<evidence type="ECO:0008006" key="3">
    <source>
        <dbReference type="Google" id="ProtNLM"/>
    </source>
</evidence>
<dbReference type="RefSeq" id="WP_188745336.1">
    <property type="nucleotide sequence ID" value="NZ_BMIJ01000001.1"/>
</dbReference>
<proteinExistence type="predicted"/>
<sequence>MPLTKPARRRQIHARAVHCLGFEREDGLWDIEARMTDTKTRDVENEYRGGGYVSAGEPFHDMWMRLTLDRRLTIHRVEASIDASPFPSCPEIAQAFRQLEGSRIGPGWNRQAKELLGGIKGCTHLNELLIPLATTAVQTLWPGDREDLMEQASTVLLNSCHGWSQSGEVIRKHIPHLYIPEAEEPTEDTVEGN</sequence>
<name>A0ABQ1JYF1_9GAMM</name>
<dbReference type="InterPro" id="IPR021312">
    <property type="entry name" value="DUF2889"/>
</dbReference>
<evidence type="ECO:0000313" key="2">
    <source>
        <dbReference type="Proteomes" id="UP000629025"/>
    </source>
</evidence>
<protein>
    <recommendedName>
        <fullName evidence="3">DUF2889 domain-containing protein</fullName>
    </recommendedName>
</protein>
<evidence type="ECO:0000313" key="1">
    <source>
        <dbReference type="EMBL" id="GGB80711.1"/>
    </source>
</evidence>
<gene>
    <name evidence="1" type="ORF">GCM10011352_03010</name>
</gene>
<reference evidence="2" key="1">
    <citation type="journal article" date="2019" name="Int. J. Syst. Evol. Microbiol.">
        <title>The Global Catalogue of Microorganisms (GCM) 10K type strain sequencing project: providing services to taxonomists for standard genome sequencing and annotation.</title>
        <authorList>
            <consortium name="The Broad Institute Genomics Platform"/>
            <consortium name="The Broad Institute Genome Sequencing Center for Infectious Disease"/>
            <person name="Wu L."/>
            <person name="Ma J."/>
        </authorList>
    </citation>
    <scope>NUCLEOTIDE SEQUENCE [LARGE SCALE GENOMIC DNA]</scope>
    <source>
        <strain evidence="2">CGMCC 1.15341</strain>
    </source>
</reference>
<dbReference type="EMBL" id="BMIJ01000001">
    <property type="protein sequence ID" value="GGB80711.1"/>
    <property type="molecule type" value="Genomic_DNA"/>
</dbReference>